<dbReference type="AlphaFoldDB" id="A0A0D7KDG4"/>
<accession>A0A0D7KDG4</accession>
<dbReference type="InterPro" id="IPR034904">
    <property type="entry name" value="FSCA_dom_sf"/>
</dbReference>
<dbReference type="SUPFAM" id="SSF117916">
    <property type="entry name" value="Fe-S cluster assembly (FSCA) domain-like"/>
    <property type="match status" value="1"/>
</dbReference>
<dbReference type="EMBL" id="JXYQ01000019">
    <property type="protein sequence ID" value="KJA11203.1"/>
    <property type="molecule type" value="Genomic_DNA"/>
</dbReference>
<organism evidence="2 3">
    <name type="scientific">Acidovorax temperans</name>
    <dbReference type="NCBI Taxonomy" id="80878"/>
    <lineage>
        <taxon>Bacteria</taxon>
        <taxon>Pseudomonadati</taxon>
        <taxon>Pseudomonadota</taxon>
        <taxon>Betaproteobacteria</taxon>
        <taxon>Burkholderiales</taxon>
        <taxon>Comamonadaceae</taxon>
        <taxon>Acidovorax</taxon>
    </lineage>
</organism>
<gene>
    <name evidence="2" type="ORF">RP29_07235</name>
</gene>
<keyword evidence="3" id="KW-1185">Reference proteome</keyword>
<proteinExistence type="predicted"/>
<feature type="domain" description="MIP18 family-like" evidence="1">
    <location>
        <begin position="16"/>
        <end position="80"/>
    </location>
</feature>
<dbReference type="InterPro" id="IPR052339">
    <property type="entry name" value="Fe-S_Maturation_MIP18"/>
</dbReference>
<protein>
    <submittedName>
        <fullName evidence="2">Hydroxylase</fullName>
    </submittedName>
</protein>
<dbReference type="OrthoDB" id="9805360at2"/>
<sequence length="110" mass="12456">MTEHPFPYEGPEELRQPILTALRRVVDPEVALNVVDVGLIYGVTVANGKLHAQVTMTSAACPVTDVILEDIETQLDRDMPPELLIQVELVWSPPWSTDRMSERARRFMGW</sequence>
<dbReference type="PATRIC" id="fig|80878.5.peg.775"/>
<evidence type="ECO:0000313" key="2">
    <source>
        <dbReference type="EMBL" id="KJA11203.1"/>
    </source>
</evidence>
<reference evidence="2 3" key="1">
    <citation type="submission" date="2014-12" db="EMBL/GenBank/DDBJ databases">
        <title>Isolation of bacteria from lake water.</title>
        <authorList>
            <person name="Sheng K.-Y."/>
            <person name="Chin P.-S."/>
            <person name="Chan K.-G."/>
            <person name="Tan G.S."/>
        </authorList>
    </citation>
    <scope>NUCLEOTIDE SEQUENCE [LARGE SCALE GENOMIC DNA]</scope>
    <source>
        <strain evidence="2 3">KY4</strain>
    </source>
</reference>
<dbReference type="STRING" id="80878.RP29_07235"/>
<dbReference type="PANTHER" id="PTHR42831:SF1">
    <property type="entry name" value="FE-S PROTEIN MATURATION AUXILIARY FACTOR YITW"/>
    <property type="match status" value="1"/>
</dbReference>
<evidence type="ECO:0000313" key="3">
    <source>
        <dbReference type="Proteomes" id="UP000032566"/>
    </source>
</evidence>
<dbReference type="Pfam" id="PF01883">
    <property type="entry name" value="FeS_assembly_P"/>
    <property type="match status" value="1"/>
</dbReference>
<dbReference type="InterPro" id="IPR002744">
    <property type="entry name" value="MIP18-like"/>
</dbReference>
<dbReference type="Gene3D" id="3.30.300.130">
    <property type="entry name" value="Fe-S cluster assembly (FSCA)"/>
    <property type="match status" value="1"/>
</dbReference>
<dbReference type="Proteomes" id="UP000032566">
    <property type="component" value="Unassembled WGS sequence"/>
</dbReference>
<dbReference type="RefSeq" id="WP_044397013.1">
    <property type="nucleotide sequence ID" value="NZ_JXYQ01000019.1"/>
</dbReference>
<name>A0A0D7KDG4_9BURK</name>
<evidence type="ECO:0000259" key="1">
    <source>
        <dbReference type="Pfam" id="PF01883"/>
    </source>
</evidence>
<comment type="caution">
    <text evidence="2">The sequence shown here is derived from an EMBL/GenBank/DDBJ whole genome shotgun (WGS) entry which is preliminary data.</text>
</comment>
<dbReference type="PANTHER" id="PTHR42831">
    <property type="entry name" value="FE-S PROTEIN MATURATION AUXILIARY FACTOR YITW"/>
    <property type="match status" value="1"/>
</dbReference>